<proteinExistence type="inferred from homology"/>
<name>A0A842HRF3_9BURK</name>
<evidence type="ECO:0000259" key="15">
    <source>
        <dbReference type="Pfam" id="PF00717"/>
    </source>
</evidence>
<keyword evidence="9 13" id="KW-0238">DNA-binding</keyword>
<dbReference type="CDD" id="cd06529">
    <property type="entry name" value="S24_LexA-like"/>
    <property type="match status" value="1"/>
</dbReference>
<dbReference type="PRINTS" id="PR00726">
    <property type="entry name" value="LEXASERPTASE"/>
</dbReference>
<dbReference type="Pfam" id="PF01726">
    <property type="entry name" value="LexA_DNA_bind"/>
    <property type="match status" value="1"/>
</dbReference>
<dbReference type="AlphaFoldDB" id="A0A842HRF3"/>
<keyword evidence="12 13" id="KW-0742">SOS response</keyword>
<dbReference type="InterPro" id="IPR036388">
    <property type="entry name" value="WH-like_DNA-bd_sf"/>
</dbReference>
<dbReference type="InterPro" id="IPR039418">
    <property type="entry name" value="LexA-like"/>
</dbReference>
<dbReference type="Proteomes" id="UP000545386">
    <property type="component" value="Unassembled WGS sequence"/>
</dbReference>
<comment type="caution">
    <text evidence="17">The sequence shown here is derived from an EMBL/GenBank/DDBJ whole genome shotgun (WGS) entry which is preliminary data.</text>
</comment>
<evidence type="ECO:0000256" key="13">
    <source>
        <dbReference type="HAMAP-Rule" id="MF_00015"/>
    </source>
</evidence>
<reference evidence="17 18" key="1">
    <citation type="submission" date="2020-08" db="EMBL/GenBank/DDBJ databases">
        <title>Paraeoetvoesia sp. YC-7-48 draft genome sequence.</title>
        <authorList>
            <person name="Yao L."/>
        </authorList>
    </citation>
    <scope>NUCLEOTIDE SEQUENCE [LARGE SCALE GENOMIC DNA]</scope>
    <source>
        <strain evidence="18">YC-7-48</strain>
    </source>
</reference>
<dbReference type="Gene3D" id="1.10.10.10">
    <property type="entry name" value="Winged helix-like DNA-binding domain superfamily/Winged helix DNA-binding domain"/>
    <property type="match status" value="1"/>
</dbReference>
<evidence type="ECO:0000259" key="16">
    <source>
        <dbReference type="Pfam" id="PF01726"/>
    </source>
</evidence>
<feature type="active site" description="For autocatalytic cleavage activity" evidence="13">
    <location>
        <position position="185"/>
    </location>
</feature>
<dbReference type="EMBL" id="JACJUU010000007">
    <property type="protein sequence ID" value="MBC2770208.1"/>
    <property type="molecule type" value="Genomic_DNA"/>
</dbReference>
<dbReference type="HAMAP" id="MF_00015">
    <property type="entry name" value="LexA"/>
    <property type="match status" value="1"/>
</dbReference>
<dbReference type="SUPFAM" id="SSF51306">
    <property type="entry name" value="LexA/Signal peptidase"/>
    <property type="match status" value="1"/>
</dbReference>
<evidence type="ECO:0000256" key="1">
    <source>
        <dbReference type="ARBA" id="ARBA00007484"/>
    </source>
</evidence>
<dbReference type="GO" id="GO:0045892">
    <property type="term" value="P:negative regulation of DNA-templated transcription"/>
    <property type="evidence" value="ECO:0007669"/>
    <property type="project" value="UniProtKB-UniRule"/>
</dbReference>
<dbReference type="InterPro" id="IPR036286">
    <property type="entry name" value="LexA/Signal_pep-like_sf"/>
</dbReference>
<keyword evidence="3 13" id="KW-0678">Repressor</keyword>
<dbReference type="NCBIfam" id="TIGR00498">
    <property type="entry name" value="lexA"/>
    <property type="match status" value="1"/>
</dbReference>
<keyword evidence="4 13" id="KW-0235">DNA replication</keyword>
<keyword evidence="18" id="KW-1185">Reference proteome</keyword>
<evidence type="ECO:0000256" key="9">
    <source>
        <dbReference type="ARBA" id="ARBA00023125"/>
    </source>
</evidence>
<evidence type="ECO:0000313" key="18">
    <source>
        <dbReference type="Proteomes" id="UP000545386"/>
    </source>
</evidence>
<keyword evidence="8 13" id="KW-0805">Transcription regulation</keyword>
<evidence type="ECO:0000256" key="12">
    <source>
        <dbReference type="ARBA" id="ARBA00023236"/>
    </source>
</evidence>
<sequence>MAIKLTARQQQILDLIRQQIGRTGFPPTRAEIARELGFRSANAAEDHLKALARKGAIALTAGASRGIRLLTPAPGQPGVANVALNAANTQQPHAGGAPYPHTANAPHVQAAGVQPPLTQSHNGSTSPSSAFTSAQHLGRLLLPVIGRVAAGSPILATPHIEREIAVEPALFTQEPDYLLKVRGLSMRDAGILDGDLLAVKKATEARNGQIVVARLGDDVTVKRLERQGRHIRLLPENPDFAPIEIQAHDEFALEGIAVGLIRTMQ</sequence>
<dbReference type="GO" id="GO:0009432">
    <property type="term" value="P:SOS response"/>
    <property type="evidence" value="ECO:0007669"/>
    <property type="project" value="UniProtKB-UniRule"/>
</dbReference>
<comment type="subunit">
    <text evidence="2 13">Homodimer.</text>
</comment>
<gene>
    <name evidence="13 17" type="primary">lexA</name>
    <name evidence="17" type="ORF">GTU67_09830</name>
</gene>
<dbReference type="GO" id="GO:0006281">
    <property type="term" value="P:DNA repair"/>
    <property type="evidence" value="ECO:0007669"/>
    <property type="project" value="UniProtKB-UniRule"/>
</dbReference>
<evidence type="ECO:0000256" key="10">
    <source>
        <dbReference type="ARBA" id="ARBA00023163"/>
    </source>
</evidence>
<dbReference type="GO" id="GO:0006260">
    <property type="term" value="P:DNA replication"/>
    <property type="evidence" value="ECO:0007669"/>
    <property type="project" value="UniProtKB-UniRule"/>
</dbReference>
<evidence type="ECO:0000256" key="5">
    <source>
        <dbReference type="ARBA" id="ARBA00022763"/>
    </source>
</evidence>
<dbReference type="PANTHER" id="PTHR33516">
    <property type="entry name" value="LEXA REPRESSOR"/>
    <property type="match status" value="1"/>
</dbReference>
<dbReference type="GO" id="GO:0006508">
    <property type="term" value="P:proteolysis"/>
    <property type="evidence" value="ECO:0007669"/>
    <property type="project" value="InterPro"/>
</dbReference>
<accession>A0A842HRF3</accession>
<dbReference type="Gene3D" id="2.10.109.10">
    <property type="entry name" value="Umud Fragment, subunit A"/>
    <property type="match status" value="1"/>
</dbReference>
<dbReference type="Pfam" id="PF00717">
    <property type="entry name" value="Peptidase_S24"/>
    <property type="match status" value="1"/>
</dbReference>
<dbReference type="PANTHER" id="PTHR33516:SF2">
    <property type="entry name" value="LEXA REPRESSOR-RELATED"/>
    <property type="match status" value="1"/>
</dbReference>
<evidence type="ECO:0000256" key="4">
    <source>
        <dbReference type="ARBA" id="ARBA00022705"/>
    </source>
</evidence>
<dbReference type="FunFam" id="2.10.109.10:FF:000001">
    <property type="entry name" value="LexA repressor"/>
    <property type="match status" value="1"/>
</dbReference>
<keyword evidence="11 13" id="KW-0234">DNA repair</keyword>
<organism evidence="17 18">
    <name type="scientific">Pusillimonas minor</name>
    <dbReference type="NCBI Taxonomy" id="2697024"/>
    <lineage>
        <taxon>Bacteria</taxon>
        <taxon>Pseudomonadati</taxon>
        <taxon>Pseudomonadota</taxon>
        <taxon>Betaproteobacteria</taxon>
        <taxon>Burkholderiales</taxon>
        <taxon>Alcaligenaceae</taxon>
        <taxon>Pusillimonas</taxon>
    </lineage>
</organism>
<evidence type="ECO:0000256" key="3">
    <source>
        <dbReference type="ARBA" id="ARBA00022491"/>
    </source>
</evidence>
<dbReference type="GO" id="GO:0004252">
    <property type="term" value="F:serine-type endopeptidase activity"/>
    <property type="evidence" value="ECO:0007669"/>
    <property type="project" value="UniProtKB-UniRule"/>
</dbReference>
<dbReference type="GO" id="GO:0003677">
    <property type="term" value="F:DNA binding"/>
    <property type="evidence" value="ECO:0007669"/>
    <property type="project" value="UniProtKB-UniRule"/>
</dbReference>
<keyword evidence="5 13" id="KW-0227">DNA damage</keyword>
<dbReference type="InterPro" id="IPR006199">
    <property type="entry name" value="LexA_DNA-bd_dom"/>
</dbReference>
<comment type="catalytic activity">
    <reaction evidence="13">
        <text>Hydrolysis of Ala-|-Gly bond in repressor LexA.</text>
        <dbReference type="EC" id="3.4.21.88"/>
    </reaction>
</comment>
<keyword evidence="7 13" id="KW-0068">Autocatalytic cleavage</keyword>
<dbReference type="EC" id="3.4.21.88" evidence="13"/>
<feature type="active site" description="For autocatalytic cleavage activity" evidence="13">
    <location>
        <position position="222"/>
    </location>
</feature>
<evidence type="ECO:0000256" key="11">
    <source>
        <dbReference type="ARBA" id="ARBA00023204"/>
    </source>
</evidence>
<feature type="site" description="Cleavage; by autolysis" evidence="13">
    <location>
        <begin position="150"/>
        <end position="151"/>
    </location>
</feature>
<dbReference type="SUPFAM" id="SSF46785">
    <property type="entry name" value="Winged helix' DNA-binding domain"/>
    <property type="match status" value="1"/>
</dbReference>
<evidence type="ECO:0000256" key="6">
    <source>
        <dbReference type="ARBA" id="ARBA00022801"/>
    </source>
</evidence>
<dbReference type="InterPro" id="IPR006197">
    <property type="entry name" value="Peptidase_S24_LexA"/>
</dbReference>
<feature type="domain" description="LexA repressor DNA-binding" evidence="16">
    <location>
        <begin position="4"/>
        <end position="66"/>
    </location>
</feature>
<comment type="similarity">
    <text evidence="1 13 14">Belongs to the peptidase S24 family.</text>
</comment>
<dbReference type="InterPro" id="IPR015927">
    <property type="entry name" value="Peptidase_S24_S26A/B/C"/>
</dbReference>
<dbReference type="InterPro" id="IPR050077">
    <property type="entry name" value="LexA_repressor"/>
</dbReference>
<feature type="DNA-binding region" description="H-T-H motif" evidence="13">
    <location>
        <begin position="29"/>
        <end position="49"/>
    </location>
</feature>
<dbReference type="InterPro" id="IPR036390">
    <property type="entry name" value="WH_DNA-bd_sf"/>
</dbReference>
<dbReference type="FunFam" id="1.10.10.10:FF:000009">
    <property type="entry name" value="LexA repressor"/>
    <property type="match status" value="1"/>
</dbReference>
<feature type="domain" description="Peptidase S24/S26A/S26B/S26C" evidence="15">
    <location>
        <begin position="143"/>
        <end position="258"/>
    </location>
</feature>
<protein>
    <recommendedName>
        <fullName evidence="13">LexA repressor</fullName>
        <ecNumber evidence="13">3.4.21.88</ecNumber>
    </recommendedName>
</protein>
<evidence type="ECO:0000256" key="2">
    <source>
        <dbReference type="ARBA" id="ARBA00011738"/>
    </source>
</evidence>
<evidence type="ECO:0000313" key="17">
    <source>
        <dbReference type="EMBL" id="MBC2770208.1"/>
    </source>
</evidence>
<evidence type="ECO:0000256" key="14">
    <source>
        <dbReference type="RuleBase" id="RU003991"/>
    </source>
</evidence>
<keyword evidence="6 13" id="KW-0378">Hydrolase</keyword>
<dbReference type="InterPro" id="IPR006200">
    <property type="entry name" value="LexA"/>
</dbReference>
<comment type="function">
    <text evidence="13">Represses a number of genes involved in the response to DNA damage (SOS response), including recA and lexA. In the presence of single-stranded DNA, RecA interacts with LexA causing an autocatalytic cleavage which disrupts the DNA-binding part of LexA, leading to derepression of the SOS regulon and eventually DNA repair.</text>
</comment>
<dbReference type="RefSeq" id="WP_185779902.1">
    <property type="nucleotide sequence ID" value="NZ_JACJUU010000007.1"/>
</dbReference>
<evidence type="ECO:0000256" key="7">
    <source>
        <dbReference type="ARBA" id="ARBA00022813"/>
    </source>
</evidence>
<evidence type="ECO:0000256" key="8">
    <source>
        <dbReference type="ARBA" id="ARBA00023015"/>
    </source>
</evidence>
<keyword evidence="10 13" id="KW-0804">Transcription</keyword>